<evidence type="ECO:0000256" key="2">
    <source>
        <dbReference type="ARBA" id="ARBA00022771"/>
    </source>
</evidence>
<keyword evidence="1 4" id="KW-0479">Metal-binding</keyword>
<evidence type="ECO:0000259" key="6">
    <source>
        <dbReference type="PROSITE" id="PS51133"/>
    </source>
</evidence>
<keyword evidence="7" id="KW-0804">Transcription</keyword>
<feature type="binding site" evidence="4">
    <location>
        <position position="18"/>
    </location>
    <ligand>
        <name>Zn(2+)</name>
        <dbReference type="ChEBI" id="CHEBI:29105"/>
        <label>1</label>
    </ligand>
</feature>
<keyword evidence="8" id="KW-1185">Reference proteome</keyword>
<protein>
    <submittedName>
        <fullName evidence="7">Subunit M of DNA-directed RNA polymerase</fullName>
    </submittedName>
</protein>
<dbReference type="Proteomes" id="UP000031056">
    <property type="component" value="Unassembled WGS sequence"/>
</dbReference>
<dbReference type="SMART" id="SM00440">
    <property type="entry name" value="ZnF_C2C2"/>
    <property type="match status" value="1"/>
</dbReference>
<dbReference type="GO" id="GO:0006386">
    <property type="term" value="P:termination of RNA polymerase III transcription"/>
    <property type="evidence" value="ECO:0007669"/>
    <property type="project" value="TreeGrafter"/>
</dbReference>
<dbReference type="SUPFAM" id="SSF57783">
    <property type="entry name" value="Zinc beta-ribbon"/>
    <property type="match status" value="1"/>
</dbReference>
<evidence type="ECO:0000313" key="8">
    <source>
        <dbReference type="Proteomes" id="UP000031056"/>
    </source>
</evidence>
<dbReference type="Gene3D" id="2.20.25.10">
    <property type="match status" value="1"/>
</dbReference>
<dbReference type="FunCoup" id="A0A0B2UME0">
    <property type="interactions" value="88"/>
</dbReference>
<proteinExistence type="predicted"/>
<dbReference type="InParanoid" id="A0A0B2UME0"/>
<dbReference type="VEuPathDB" id="MicrosporidiaDB:M896_031220"/>
<feature type="binding site" evidence="4">
    <location>
        <position position="86"/>
    </location>
    <ligand>
        <name>Zn(2+)</name>
        <dbReference type="ChEBI" id="CHEBI:29105"/>
        <label>2</label>
    </ligand>
</feature>
<organism evidence="7 8">
    <name type="scientific">Ordospora colligata OC4</name>
    <dbReference type="NCBI Taxonomy" id="1354746"/>
    <lineage>
        <taxon>Eukaryota</taxon>
        <taxon>Fungi</taxon>
        <taxon>Fungi incertae sedis</taxon>
        <taxon>Microsporidia</taxon>
        <taxon>Ordosporidae</taxon>
        <taxon>Ordospora</taxon>
    </lineage>
</organism>
<dbReference type="InterPro" id="IPR012164">
    <property type="entry name" value="Rpa12/Rpb9/Rpc10/TFS"/>
</dbReference>
<dbReference type="GO" id="GO:0003676">
    <property type="term" value="F:nucleic acid binding"/>
    <property type="evidence" value="ECO:0007669"/>
    <property type="project" value="InterPro"/>
</dbReference>
<dbReference type="GO" id="GO:0008270">
    <property type="term" value="F:zinc ion binding"/>
    <property type="evidence" value="ECO:0007669"/>
    <property type="project" value="UniProtKB-KW"/>
</dbReference>
<evidence type="ECO:0000256" key="3">
    <source>
        <dbReference type="ARBA" id="ARBA00022833"/>
    </source>
</evidence>
<dbReference type="PANTHER" id="PTHR11239">
    <property type="entry name" value="DNA-DIRECTED RNA POLYMERASE"/>
    <property type="match status" value="1"/>
</dbReference>
<dbReference type="HOGENOM" id="CLU_093932_3_0_1"/>
<dbReference type="AlphaFoldDB" id="A0A0B2UME0"/>
<sequence length="95" mass="11020">MLVVRKQTSGNGLFCNMCKYMYLMSEEISKKTCMEPKKSEGLIDEQENAKFVMKCGKKCDCGSEQVSFVELQTRSADEPMTIFYKCMECKKVWKE</sequence>
<dbReference type="PIRSF" id="PIRSF005586">
    <property type="entry name" value="RNApol_RpoM"/>
    <property type="match status" value="1"/>
</dbReference>
<dbReference type="OrthoDB" id="282152at2759"/>
<gene>
    <name evidence="7" type="ORF">M896_031220</name>
</gene>
<evidence type="ECO:0000313" key="7">
    <source>
        <dbReference type="EMBL" id="KHN70135.1"/>
    </source>
</evidence>
<dbReference type="RefSeq" id="XP_014564177.1">
    <property type="nucleotide sequence ID" value="XM_014708691.1"/>
</dbReference>
<feature type="binding site" evidence="4">
    <location>
        <position position="89"/>
    </location>
    <ligand>
        <name>Zn(2+)</name>
        <dbReference type="ChEBI" id="CHEBI:29105"/>
        <label>2</label>
    </ligand>
</feature>
<feature type="binding site" evidence="4">
    <location>
        <position position="61"/>
    </location>
    <ligand>
        <name>Zn(2+)</name>
        <dbReference type="ChEBI" id="CHEBI:29105"/>
        <label>2</label>
    </ligand>
</feature>
<reference evidence="7 8" key="1">
    <citation type="journal article" date="2014" name="MBio">
        <title>The Ordospora colligata genome; evolution of extreme reduction in microsporidia and host-to-parasite horizontal gene transfer.</title>
        <authorList>
            <person name="Pombert J.-F."/>
            <person name="Haag K.L."/>
            <person name="Beidas S."/>
            <person name="Ebert D."/>
            <person name="Keeling P.J."/>
        </authorList>
    </citation>
    <scope>NUCLEOTIDE SEQUENCE [LARGE SCALE GENOMIC DNA]</scope>
    <source>
        <strain evidence="7 8">OC4</strain>
    </source>
</reference>
<dbReference type="GeneID" id="26261406"/>
<accession>A0A0B2UME0</accession>
<name>A0A0B2UME0_9MICR</name>
<dbReference type="PANTHER" id="PTHR11239:SF12">
    <property type="entry name" value="DNA-DIRECTED RNA POLYMERASE III SUBUNIT RPC10"/>
    <property type="match status" value="1"/>
</dbReference>
<dbReference type="GO" id="GO:0005666">
    <property type="term" value="C:RNA polymerase III complex"/>
    <property type="evidence" value="ECO:0007669"/>
    <property type="project" value="TreeGrafter"/>
</dbReference>
<keyword evidence="7" id="KW-0240">DNA-directed RNA polymerase</keyword>
<feature type="binding site" evidence="4">
    <location>
        <position position="15"/>
    </location>
    <ligand>
        <name>Zn(2+)</name>
        <dbReference type="ChEBI" id="CHEBI:29105"/>
        <label>1</label>
    </ligand>
</feature>
<evidence type="ECO:0000256" key="4">
    <source>
        <dbReference type="PIRSR" id="PIRSR005586-1"/>
    </source>
</evidence>
<comment type="caution">
    <text evidence="7">The sequence shown here is derived from an EMBL/GenBank/DDBJ whole genome shotgun (WGS) entry which is preliminary data.</text>
</comment>
<evidence type="ECO:0000256" key="1">
    <source>
        <dbReference type="ARBA" id="ARBA00022723"/>
    </source>
</evidence>
<keyword evidence="3 4" id="KW-0862">Zinc</keyword>
<dbReference type="PROSITE" id="PS51133">
    <property type="entry name" value="ZF_TFIIS_2"/>
    <property type="match status" value="1"/>
</dbReference>
<evidence type="ECO:0000256" key="5">
    <source>
        <dbReference type="PROSITE-ProRule" id="PRU00472"/>
    </source>
</evidence>
<dbReference type="EMBL" id="JOKQ01000003">
    <property type="protein sequence ID" value="KHN70135.1"/>
    <property type="molecule type" value="Genomic_DNA"/>
</dbReference>
<dbReference type="InterPro" id="IPR001222">
    <property type="entry name" value="Znf_TFIIS"/>
</dbReference>
<dbReference type="GO" id="GO:0003899">
    <property type="term" value="F:DNA-directed RNA polymerase activity"/>
    <property type="evidence" value="ECO:0007669"/>
    <property type="project" value="InterPro"/>
</dbReference>
<dbReference type="Pfam" id="PF01096">
    <property type="entry name" value="Zn_ribbon_TFIIS"/>
    <property type="match status" value="1"/>
</dbReference>
<dbReference type="STRING" id="1354746.A0A0B2UME0"/>
<feature type="binding site" evidence="4">
    <location>
        <position position="59"/>
    </location>
    <ligand>
        <name>Zn(2+)</name>
        <dbReference type="ChEBI" id="CHEBI:29105"/>
        <label>2</label>
    </ligand>
</feature>
<feature type="domain" description="TFIIS-type" evidence="6">
    <location>
        <begin position="51"/>
        <end position="94"/>
    </location>
</feature>
<keyword evidence="2 5" id="KW-0863">Zinc-finger</keyword>